<keyword evidence="7" id="KW-0520">NAD</keyword>
<dbReference type="PANTHER" id="PTHR43245:SF51">
    <property type="entry name" value="SHORT CHAIN DEHYDROGENASE_REDUCTASE FAMILY 42E, MEMBER 2"/>
    <property type="match status" value="1"/>
</dbReference>
<evidence type="ECO:0000259" key="20">
    <source>
        <dbReference type="Pfam" id="PF01073"/>
    </source>
</evidence>
<dbReference type="GO" id="GO:0005789">
    <property type="term" value="C:endoplasmic reticulum membrane"/>
    <property type="evidence" value="ECO:0007669"/>
    <property type="project" value="UniProtKB-SubCell"/>
</dbReference>
<keyword evidence="4" id="KW-0256">Endoplasmic reticulum</keyword>
<keyword evidence="8" id="KW-0443">Lipid metabolism</keyword>
<keyword evidence="5" id="KW-0752">Steroid biosynthesis</keyword>
<keyword evidence="3" id="KW-0444">Lipid biosynthesis</keyword>
<evidence type="ECO:0000256" key="2">
    <source>
        <dbReference type="ARBA" id="ARBA00009219"/>
    </source>
</evidence>
<dbReference type="Pfam" id="PF01073">
    <property type="entry name" value="3Beta_HSD"/>
    <property type="match status" value="1"/>
</dbReference>
<organism evidence="21 22">
    <name type="scientific">Arxiozyma heterogenica</name>
    <dbReference type="NCBI Taxonomy" id="278026"/>
    <lineage>
        <taxon>Eukaryota</taxon>
        <taxon>Fungi</taxon>
        <taxon>Dikarya</taxon>
        <taxon>Ascomycota</taxon>
        <taxon>Saccharomycotina</taxon>
        <taxon>Saccharomycetes</taxon>
        <taxon>Saccharomycetales</taxon>
        <taxon>Saccharomycetaceae</taxon>
        <taxon>Arxiozyma</taxon>
    </lineage>
</organism>
<evidence type="ECO:0000256" key="15">
    <source>
        <dbReference type="ARBA" id="ARBA00067985"/>
    </source>
</evidence>
<comment type="similarity">
    <text evidence="2">Belongs to the 3-beta-HSD family.</text>
</comment>
<dbReference type="InterPro" id="IPR002225">
    <property type="entry name" value="3Beta_OHSteriod_DH/Estase"/>
</dbReference>
<dbReference type="Proteomes" id="UP001306508">
    <property type="component" value="Unassembled WGS sequence"/>
</dbReference>
<evidence type="ECO:0000313" key="22">
    <source>
        <dbReference type="Proteomes" id="UP001306508"/>
    </source>
</evidence>
<evidence type="ECO:0000313" key="21">
    <source>
        <dbReference type="EMBL" id="KAK5779227.1"/>
    </source>
</evidence>
<evidence type="ECO:0000256" key="8">
    <source>
        <dbReference type="ARBA" id="ARBA00023098"/>
    </source>
</evidence>
<dbReference type="InterPro" id="IPR050177">
    <property type="entry name" value="Lipid_A_modif_metabolic_enz"/>
</dbReference>
<dbReference type="EMBL" id="JAWIZZ010000047">
    <property type="protein sequence ID" value="KAK5779227.1"/>
    <property type="molecule type" value="Genomic_DNA"/>
</dbReference>
<dbReference type="PANTHER" id="PTHR43245">
    <property type="entry name" value="BIFUNCTIONAL POLYMYXIN RESISTANCE PROTEIN ARNA"/>
    <property type="match status" value="1"/>
</dbReference>
<evidence type="ECO:0000256" key="11">
    <source>
        <dbReference type="ARBA" id="ARBA00052679"/>
    </source>
</evidence>
<keyword evidence="9" id="KW-0472">Membrane</keyword>
<comment type="pathway">
    <text evidence="12">Steroid biosynthesis; zymosterol biosynthesis; zymosterol from lanosterol: step 4/6.</text>
</comment>
<evidence type="ECO:0000256" key="7">
    <source>
        <dbReference type="ARBA" id="ARBA00023027"/>
    </source>
</evidence>
<evidence type="ECO:0000256" key="17">
    <source>
        <dbReference type="ARBA" id="ARBA00081397"/>
    </source>
</evidence>
<comment type="catalytic activity">
    <reaction evidence="11">
        <text>4beta-methylzymosterol-4alpha-carboxylate + NADP(+) = 3-dehydro-4-methylzymosterol + CO2 + NADPH</text>
        <dbReference type="Rhea" id="RHEA:33447"/>
        <dbReference type="ChEBI" id="CHEBI:16526"/>
        <dbReference type="ChEBI" id="CHEBI:50593"/>
        <dbReference type="ChEBI" id="CHEBI:57783"/>
        <dbReference type="ChEBI" id="CHEBI:58349"/>
        <dbReference type="ChEBI" id="CHEBI:64925"/>
        <dbReference type="EC" id="1.1.1.170"/>
    </reaction>
    <physiologicalReaction direction="left-to-right" evidence="11">
        <dbReference type="Rhea" id="RHEA:33448"/>
    </physiologicalReaction>
</comment>
<evidence type="ECO:0000256" key="12">
    <source>
        <dbReference type="ARBA" id="ARBA00060653"/>
    </source>
</evidence>
<accession>A0AAN7WPP8</accession>
<dbReference type="GO" id="GO:0000252">
    <property type="term" value="F:3-beta-hydroxysteroid dehydrogenase [NAD(P)+]/C4-decarboxylase activity"/>
    <property type="evidence" value="ECO:0007669"/>
    <property type="project" value="UniProtKB-EC"/>
</dbReference>
<keyword evidence="6" id="KW-0560">Oxidoreductase</keyword>
<evidence type="ECO:0000256" key="5">
    <source>
        <dbReference type="ARBA" id="ARBA00022955"/>
    </source>
</evidence>
<name>A0AAN7WPP8_9SACH</name>
<gene>
    <name evidence="21" type="ORF">RI543_003115</name>
</gene>
<protein>
    <recommendedName>
        <fullName evidence="15">Sterol-4-alpha-carboxylate 3-dehydrogenase ERG26, decarboxylating</fullName>
        <ecNumber evidence="13">1.1.1.170</ecNumber>
    </recommendedName>
    <alternativeName>
        <fullName evidence="18 19">C-3 Sterol dehydrogenase ERG26</fullName>
    </alternativeName>
    <alternativeName>
        <fullName evidence="16 17">C-4 decarboxylase ERG26</fullName>
    </alternativeName>
    <alternativeName>
        <fullName evidence="14">Sterol-4-alpha-carboxylate 3-dehydrogenase erg26, decarboxylating</fullName>
    </alternativeName>
</protein>
<evidence type="ECO:0000256" key="4">
    <source>
        <dbReference type="ARBA" id="ARBA00022824"/>
    </source>
</evidence>
<keyword evidence="22" id="KW-1185">Reference proteome</keyword>
<evidence type="ECO:0000256" key="3">
    <source>
        <dbReference type="ARBA" id="ARBA00022516"/>
    </source>
</evidence>
<comment type="caution">
    <text evidence="21">The sequence shown here is derived from an EMBL/GenBank/DDBJ whole genome shotgun (WGS) entry which is preliminary data.</text>
</comment>
<evidence type="ECO:0000256" key="14">
    <source>
        <dbReference type="ARBA" id="ARBA00067470"/>
    </source>
</evidence>
<evidence type="ECO:0000256" key="6">
    <source>
        <dbReference type="ARBA" id="ARBA00023002"/>
    </source>
</evidence>
<evidence type="ECO:0000256" key="16">
    <source>
        <dbReference type="ARBA" id="ARBA00081267"/>
    </source>
</evidence>
<dbReference type="EC" id="1.1.1.170" evidence="13"/>
<evidence type="ECO:0000256" key="19">
    <source>
        <dbReference type="ARBA" id="ARBA00082106"/>
    </source>
</evidence>
<feature type="domain" description="3-beta hydroxysteroid dehydrogenase/isomerase" evidence="20">
    <location>
        <begin position="13"/>
        <end position="289"/>
    </location>
</feature>
<dbReference type="Gene3D" id="3.40.50.720">
    <property type="entry name" value="NAD(P)-binding Rossmann-like Domain"/>
    <property type="match status" value="1"/>
</dbReference>
<dbReference type="InterPro" id="IPR036291">
    <property type="entry name" value="NAD(P)-bd_dom_sf"/>
</dbReference>
<evidence type="ECO:0000256" key="1">
    <source>
        <dbReference type="ARBA" id="ARBA00004406"/>
    </source>
</evidence>
<evidence type="ECO:0000256" key="13">
    <source>
        <dbReference type="ARBA" id="ARBA00066634"/>
    </source>
</evidence>
<dbReference type="FunFam" id="3.40.50.720:FF:000346">
    <property type="entry name" value="C-3 sterol dehydrogenase/C-4 decarboxylase"/>
    <property type="match status" value="1"/>
</dbReference>
<reference evidence="22" key="1">
    <citation type="submission" date="2023-07" db="EMBL/GenBank/DDBJ databases">
        <title>A draft genome of Kazachstania heterogenica Y-27499.</title>
        <authorList>
            <person name="Donic C."/>
            <person name="Kralova J.S."/>
            <person name="Fidel L."/>
            <person name="Ben-Dor S."/>
            <person name="Jung S."/>
        </authorList>
    </citation>
    <scope>NUCLEOTIDE SEQUENCE [LARGE SCALE GENOMIC DNA]</scope>
    <source>
        <strain evidence="22">Y27499</strain>
    </source>
</reference>
<dbReference type="SUPFAM" id="SSF51735">
    <property type="entry name" value="NAD(P)-binding Rossmann-fold domains"/>
    <property type="match status" value="1"/>
</dbReference>
<comment type="subunit">
    <text evidence="10">Heterotetramer of ERG25, ERG26, ERG27 and ERG28. ERG28 acts as a scaffold to tether ERG27 and other 4,4-demethylation-related enzymes, forming a demethylation enzyme complex, in the endoplasmic reticulum.</text>
</comment>
<sequence>MSDTYNFPVDSVLIIGGTGFLGLHLIEKFYHMGDDYPEAQGLHPNIYVFDIRPLPEKISSQFDFDPKDIKVIQGDLTSKTDLEKAINEVKPNVVVHAASPIHGASADIYEKVNVQGTRNIIEVCSKNTLVSALVYTSSAGVAFNGNDLHNADETWPIPKPAMDAYNETKAIAEQMVLDVNDPSNKFYTISLRPAGIFGPGDRQLVPGLRTVARLGQDKFQLGDNNNLFDWTYAGNVADAHVLATLALRDVERASKVMGETFFITNDSPSYFWSLARTVWKQDNHPVDERRVIVLNKPLAMVLAYCSKWVSSLLGKEPGLTPFRVRIVCATRYHNITKAKTLLGYKPRVGIEEGINRTLQWMDETETTA</sequence>
<evidence type="ECO:0000256" key="10">
    <source>
        <dbReference type="ARBA" id="ARBA00046995"/>
    </source>
</evidence>
<comment type="subcellular location">
    <subcellularLocation>
        <location evidence="1">Endoplasmic reticulum membrane</location>
        <topology evidence="1">Peripheral membrane protein</topology>
    </subcellularLocation>
</comment>
<proteinExistence type="inferred from homology"/>
<evidence type="ECO:0000256" key="9">
    <source>
        <dbReference type="ARBA" id="ARBA00023136"/>
    </source>
</evidence>
<dbReference type="AlphaFoldDB" id="A0AAN7WPP8"/>
<evidence type="ECO:0000256" key="18">
    <source>
        <dbReference type="ARBA" id="ARBA00081452"/>
    </source>
</evidence>
<dbReference type="GO" id="GO:0006696">
    <property type="term" value="P:ergosterol biosynthetic process"/>
    <property type="evidence" value="ECO:0007669"/>
    <property type="project" value="UniProtKB-ARBA"/>
</dbReference>